<feature type="compositionally biased region" description="Low complexity" evidence="1">
    <location>
        <begin position="21"/>
        <end position="51"/>
    </location>
</feature>
<accession>A0A2S5B0Z6</accession>
<feature type="compositionally biased region" description="Low complexity" evidence="1">
    <location>
        <begin position="81"/>
        <end position="122"/>
    </location>
</feature>
<dbReference type="Proteomes" id="UP000237144">
    <property type="component" value="Unassembled WGS sequence"/>
</dbReference>
<feature type="compositionally biased region" description="Polar residues" evidence="1">
    <location>
        <begin position="324"/>
        <end position="343"/>
    </location>
</feature>
<feature type="region of interest" description="Disordered" evidence="1">
    <location>
        <begin position="266"/>
        <end position="370"/>
    </location>
</feature>
<feature type="compositionally biased region" description="Low complexity" evidence="1">
    <location>
        <begin position="470"/>
        <end position="506"/>
    </location>
</feature>
<comment type="caution">
    <text evidence="2">The sequence shown here is derived from an EMBL/GenBank/DDBJ whole genome shotgun (WGS) entry which is preliminary data.</text>
</comment>
<feature type="region of interest" description="Disordered" evidence="1">
    <location>
        <begin position="585"/>
        <end position="607"/>
    </location>
</feature>
<dbReference type="AlphaFoldDB" id="A0A2S5B0Z6"/>
<evidence type="ECO:0000256" key="1">
    <source>
        <dbReference type="SAM" id="MobiDB-lite"/>
    </source>
</evidence>
<evidence type="ECO:0000313" key="3">
    <source>
        <dbReference type="Proteomes" id="UP000237144"/>
    </source>
</evidence>
<name>A0A2S5B0Z6_9BASI</name>
<feature type="region of interest" description="Disordered" evidence="1">
    <location>
        <begin position="531"/>
        <end position="573"/>
    </location>
</feature>
<dbReference type="OrthoDB" id="2538032at2759"/>
<protein>
    <submittedName>
        <fullName evidence="2">Uncharacterized protein</fullName>
    </submittedName>
</protein>
<feature type="compositionally biased region" description="Polar residues" evidence="1">
    <location>
        <begin position="59"/>
        <end position="68"/>
    </location>
</feature>
<dbReference type="STRING" id="741276.A0A2S5B0Z6"/>
<feature type="compositionally biased region" description="Basic and acidic residues" evidence="1">
    <location>
        <begin position="172"/>
        <end position="187"/>
    </location>
</feature>
<feature type="region of interest" description="Disordered" evidence="1">
    <location>
        <begin position="385"/>
        <end position="507"/>
    </location>
</feature>
<gene>
    <name evidence="2" type="ORF">BMF94_6521</name>
</gene>
<feature type="compositionally biased region" description="Polar residues" evidence="1">
    <location>
        <begin position="1"/>
        <end position="19"/>
    </location>
</feature>
<reference evidence="2 3" key="1">
    <citation type="journal article" date="2018" name="Front. Microbiol.">
        <title>Prospects for Fungal Bioremediation of Acidic Radioactive Waste Sites: Characterization and Genome Sequence of Rhodotorula taiwanensis MD1149.</title>
        <authorList>
            <person name="Tkavc R."/>
            <person name="Matrosova V.Y."/>
            <person name="Grichenko O.E."/>
            <person name="Gostincar C."/>
            <person name="Volpe R.P."/>
            <person name="Klimenkova P."/>
            <person name="Gaidamakova E.K."/>
            <person name="Zhou C.E."/>
            <person name="Stewart B.J."/>
            <person name="Lyman M.G."/>
            <person name="Malfatti S.A."/>
            <person name="Rubinfeld B."/>
            <person name="Courtot M."/>
            <person name="Singh J."/>
            <person name="Dalgard C.L."/>
            <person name="Hamilton T."/>
            <person name="Frey K.G."/>
            <person name="Gunde-Cimerman N."/>
            <person name="Dugan L."/>
            <person name="Daly M.J."/>
        </authorList>
    </citation>
    <scope>NUCLEOTIDE SEQUENCE [LARGE SCALE GENOMIC DNA]</scope>
    <source>
        <strain evidence="2 3">MD1149</strain>
    </source>
</reference>
<organism evidence="2 3">
    <name type="scientific">Rhodotorula taiwanensis</name>
    <dbReference type="NCBI Taxonomy" id="741276"/>
    <lineage>
        <taxon>Eukaryota</taxon>
        <taxon>Fungi</taxon>
        <taxon>Dikarya</taxon>
        <taxon>Basidiomycota</taxon>
        <taxon>Pucciniomycotina</taxon>
        <taxon>Microbotryomycetes</taxon>
        <taxon>Sporidiobolales</taxon>
        <taxon>Sporidiobolaceae</taxon>
        <taxon>Rhodotorula</taxon>
    </lineage>
</organism>
<feature type="compositionally biased region" description="Low complexity" evidence="1">
    <location>
        <begin position="535"/>
        <end position="571"/>
    </location>
</feature>
<feature type="compositionally biased region" description="Low complexity" evidence="1">
    <location>
        <begin position="285"/>
        <end position="298"/>
    </location>
</feature>
<dbReference type="EMBL" id="PJQD01000116">
    <property type="protein sequence ID" value="POY70453.1"/>
    <property type="molecule type" value="Genomic_DNA"/>
</dbReference>
<evidence type="ECO:0000313" key="2">
    <source>
        <dbReference type="EMBL" id="POY70453.1"/>
    </source>
</evidence>
<keyword evidence="3" id="KW-1185">Reference proteome</keyword>
<proteinExistence type="predicted"/>
<feature type="compositionally biased region" description="Low complexity" evidence="1">
    <location>
        <begin position="400"/>
        <end position="428"/>
    </location>
</feature>
<feature type="compositionally biased region" description="Pro residues" evidence="1">
    <location>
        <begin position="146"/>
        <end position="155"/>
    </location>
</feature>
<sequence>MATSSSTLTGNSPETTTLQVPGALPASPESPASPDTPLSAAGALLGRSDSSGRLRRNMSAASSTSSPARQHRARSRSPAPATTHSLSALHSALPLPALATTTGGTSPASSPAAVTSPASLASGSATSMLSSPGRAGPAAALSRPAPVVPPSPSIPATPAYSRPTSPHPPASRSKDEPASPVRARGESSDGAALSQSASQVDLNHIFERDVEFPTTHHITPSEAVDVAVPPVLTEAAVALSAADDDPIASRDLAALVLDAEQDAQANSGWSSPVLPAGHSLHHWHSPQQQHQQQVSSPSAGPHQLSQAAYANASRSPVRGMRSFSPDSGSQSGERAASPGSSYFSAGTPPTSNGGGSPPATSMSASVQSAAAAAFAPFSQRLAEALESEASKLPPGLTGTSAVPAAAGSQAPSSPPEASGRSDASSASRSHSRNVLSPSFLRPFPTGSSTLSGGSEDPFVASPLASPGPEASATLAPPPLSSSSSATPTPASAAISSAAGTSGLAAPHPRKLSFATYADLVNEERLAELTGERLSADAAGTTASGAQTPGAGPAGATGLSGLSRSRSGTHSSLMVEQLETRLHAAAGLDIRGTSNSARSDAPEAAAPA</sequence>
<feature type="compositionally biased region" description="Low complexity" evidence="1">
    <location>
        <begin position="344"/>
        <end position="370"/>
    </location>
</feature>
<feature type="compositionally biased region" description="Polar residues" evidence="1">
    <location>
        <begin position="303"/>
        <end position="314"/>
    </location>
</feature>
<feature type="region of interest" description="Disordered" evidence="1">
    <location>
        <begin position="1"/>
        <end position="197"/>
    </location>
</feature>